<feature type="region of interest" description="Disordered" evidence="1">
    <location>
        <begin position="40"/>
        <end position="92"/>
    </location>
</feature>
<reference evidence="2 3" key="1">
    <citation type="journal article" date="2020" name="BMC Genomics">
        <title>Intraspecific diversification of the crop wild relative Brassica cretica Lam. using demographic model selection.</title>
        <authorList>
            <person name="Kioukis A."/>
            <person name="Michalopoulou V.A."/>
            <person name="Briers L."/>
            <person name="Pirintsos S."/>
            <person name="Studholme D.J."/>
            <person name="Pavlidis P."/>
            <person name="Sarris P.F."/>
        </authorList>
    </citation>
    <scope>NUCLEOTIDE SEQUENCE [LARGE SCALE GENOMIC DNA]</scope>
    <source>
        <strain evidence="3">cv. PFS-1207/04</strain>
    </source>
</reference>
<dbReference type="Proteomes" id="UP000266723">
    <property type="component" value="Unassembled WGS sequence"/>
</dbReference>
<comment type="caution">
    <text evidence="2">The sequence shown here is derived from an EMBL/GenBank/DDBJ whole genome shotgun (WGS) entry which is preliminary data.</text>
</comment>
<evidence type="ECO:0000313" key="3">
    <source>
        <dbReference type="Proteomes" id="UP000266723"/>
    </source>
</evidence>
<organism evidence="2 3">
    <name type="scientific">Brassica cretica</name>
    <name type="common">Mustard</name>
    <dbReference type="NCBI Taxonomy" id="69181"/>
    <lineage>
        <taxon>Eukaryota</taxon>
        <taxon>Viridiplantae</taxon>
        <taxon>Streptophyta</taxon>
        <taxon>Embryophyta</taxon>
        <taxon>Tracheophyta</taxon>
        <taxon>Spermatophyta</taxon>
        <taxon>Magnoliopsida</taxon>
        <taxon>eudicotyledons</taxon>
        <taxon>Gunneridae</taxon>
        <taxon>Pentapetalae</taxon>
        <taxon>rosids</taxon>
        <taxon>malvids</taxon>
        <taxon>Brassicales</taxon>
        <taxon>Brassicaceae</taxon>
        <taxon>Brassiceae</taxon>
        <taxon>Brassica</taxon>
    </lineage>
</organism>
<evidence type="ECO:0000313" key="2">
    <source>
        <dbReference type="EMBL" id="KAF3528440.1"/>
    </source>
</evidence>
<keyword evidence="3" id="KW-1185">Reference proteome</keyword>
<gene>
    <name evidence="2" type="ORF">DY000_02042398</name>
</gene>
<accession>A0ABQ7B8G2</accession>
<proteinExistence type="predicted"/>
<evidence type="ECO:0000256" key="1">
    <source>
        <dbReference type="SAM" id="MobiDB-lite"/>
    </source>
</evidence>
<name>A0ABQ7B8G2_BRACR</name>
<protein>
    <submittedName>
        <fullName evidence="2">Uncharacterized protein</fullName>
    </submittedName>
</protein>
<dbReference type="EMBL" id="QGKV02001507">
    <property type="protein sequence ID" value="KAF3528440.1"/>
    <property type="molecule type" value="Genomic_DNA"/>
</dbReference>
<sequence>MFSGKSEKAKINEPKGIALKLPKPLPKVNLPKLKVPKLKVKEPKVNAPDGPLVGSPDGPPVRSPDGPPFGLSDHCLCSGEETQGSSGMEDTHEDMLNTITPTLLITPP</sequence>
<feature type="compositionally biased region" description="Pro residues" evidence="1">
    <location>
        <begin position="57"/>
        <end position="67"/>
    </location>
</feature>